<comment type="caution">
    <text evidence="1">The sequence shown here is derived from an EMBL/GenBank/DDBJ whole genome shotgun (WGS) entry which is preliminary data.</text>
</comment>
<gene>
    <name evidence="1" type="ORF">VNO80_03700</name>
</gene>
<sequence length="91" mass="9860">MSTSGKVESIGIGRAWLWRRNSNYGVLSERYDDDLNEANGIIAESELRLPGQLGGGHESCGLWRSAGIGSPSQPSPSKRISLSYLMAKAHK</sequence>
<keyword evidence="2" id="KW-1185">Reference proteome</keyword>
<evidence type="ECO:0000313" key="1">
    <source>
        <dbReference type="EMBL" id="KAK7378262.1"/>
    </source>
</evidence>
<evidence type="ECO:0000313" key="2">
    <source>
        <dbReference type="Proteomes" id="UP001374584"/>
    </source>
</evidence>
<dbReference type="AlphaFoldDB" id="A0AAN9NWK4"/>
<proteinExistence type="predicted"/>
<reference evidence="1 2" key="1">
    <citation type="submission" date="2024-01" db="EMBL/GenBank/DDBJ databases">
        <title>The genomes of 5 underutilized Papilionoideae crops provide insights into root nodulation and disease resistanc.</title>
        <authorList>
            <person name="Jiang F."/>
        </authorList>
    </citation>
    <scope>NUCLEOTIDE SEQUENCE [LARGE SCALE GENOMIC DNA]</scope>
    <source>
        <strain evidence="1">JINMINGXINNONG_FW02</strain>
        <tissue evidence="1">Leaves</tissue>
    </source>
</reference>
<accession>A0AAN9NWK4</accession>
<protein>
    <submittedName>
        <fullName evidence="1">Uncharacterized protein</fullName>
    </submittedName>
</protein>
<organism evidence="1 2">
    <name type="scientific">Phaseolus coccineus</name>
    <name type="common">Scarlet runner bean</name>
    <name type="synonym">Phaseolus multiflorus</name>
    <dbReference type="NCBI Taxonomy" id="3886"/>
    <lineage>
        <taxon>Eukaryota</taxon>
        <taxon>Viridiplantae</taxon>
        <taxon>Streptophyta</taxon>
        <taxon>Embryophyta</taxon>
        <taxon>Tracheophyta</taxon>
        <taxon>Spermatophyta</taxon>
        <taxon>Magnoliopsida</taxon>
        <taxon>eudicotyledons</taxon>
        <taxon>Gunneridae</taxon>
        <taxon>Pentapetalae</taxon>
        <taxon>rosids</taxon>
        <taxon>fabids</taxon>
        <taxon>Fabales</taxon>
        <taxon>Fabaceae</taxon>
        <taxon>Papilionoideae</taxon>
        <taxon>50 kb inversion clade</taxon>
        <taxon>NPAAA clade</taxon>
        <taxon>indigoferoid/millettioid clade</taxon>
        <taxon>Phaseoleae</taxon>
        <taxon>Phaseolus</taxon>
    </lineage>
</organism>
<dbReference type="Proteomes" id="UP001374584">
    <property type="component" value="Unassembled WGS sequence"/>
</dbReference>
<name>A0AAN9NWK4_PHACN</name>
<dbReference type="EMBL" id="JAYMYR010000002">
    <property type="protein sequence ID" value="KAK7378262.1"/>
    <property type="molecule type" value="Genomic_DNA"/>
</dbReference>